<proteinExistence type="predicted"/>
<evidence type="ECO:0000256" key="1">
    <source>
        <dbReference type="SAM" id="MobiDB-lite"/>
    </source>
</evidence>
<gene>
    <name evidence="3" type="ORF">K493DRAFT_310675</name>
</gene>
<dbReference type="InterPro" id="IPR032752">
    <property type="entry name" value="DC-UbP/UBTD2_N"/>
</dbReference>
<dbReference type="InterPro" id="IPR000626">
    <property type="entry name" value="Ubiquitin-like_dom"/>
</dbReference>
<dbReference type="Proteomes" id="UP000193498">
    <property type="component" value="Unassembled WGS sequence"/>
</dbReference>
<reference evidence="3 4" key="1">
    <citation type="submission" date="2016-07" db="EMBL/GenBank/DDBJ databases">
        <title>Pervasive Adenine N6-methylation of Active Genes in Fungi.</title>
        <authorList>
            <consortium name="DOE Joint Genome Institute"/>
            <person name="Mondo S.J."/>
            <person name="Dannebaum R.O."/>
            <person name="Kuo R.C."/>
            <person name="Labutti K."/>
            <person name="Haridas S."/>
            <person name="Kuo A."/>
            <person name="Salamov A."/>
            <person name="Ahrendt S.R."/>
            <person name="Lipzen A."/>
            <person name="Sullivan W."/>
            <person name="Andreopoulos W.B."/>
            <person name="Clum A."/>
            <person name="Lindquist E."/>
            <person name="Daum C."/>
            <person name="Ramamoorthy G.K."/>
            <person name="Gryganskyi A."/>
            <person name="Culley D."/>
            <person name="Magnuson J.K."/>
            <person name="James T.Y."/>
            <person name="O'Malley M.A."/>
            <person name="Stajich J.E."/>
            <person name="Spatafora J.W."/>
            <person name="Visel A."/>
            <person name="Grigoriev I.V."/>
        </authorList>
    </citation>
    <scope>NUCLEOTIDE SEQUENCE [LARGE SCALE GENOMIC DNA]</scope>
    <source>
        <strain evidence="3 4">CBS 931.73</strain>
    </source>
</reference>
<dbReference type="InterPro" id="IPR038169">
    <property type="entry name" value="DC-UbP/UBTD2_N_sf"/>
</dbReference>
<evidence type="ECO:0000313" key="3">
    <source>
        <dbReference type="EMBL" id="ORY06173.1"/>
    </source>
</evidence>
<dbReference type="Gene3D" id="3.10.20.90">
    <property type="entry name" value="Phosphatidylinositol 3-kinase Catalytic Subunit, Chain A, domain 1"/>
    <property type="match status" value="1"/>
</dbReference>
<dbReference type="InParanoid" id="A0A1Y1Z7E9"/>
<dbReference type="OrthoDB" id="1640476at2759"/>
<keyword evidence="4" id="KW-1185">Reference proteome</keyword>
<dbReference type="Pfam" id="PF00240">
    <property type="entry name" value="ubiquitin"/>
    <property type="match status" value="1"/>
</dbReference>
<sequence>MGCCSSQLVDNEPSRALDNIPASGNKQLRNKSISWTSDSPITLVQLQAKRDAFWEATSTYEGRKEVWDQLRAACETTDLSQAQTIVNSLKLTVPTGHLSDGCTDEQGNRYVVPLYCFVEPTNLLRTSDEHLRNLALAPDLEMSDKKVGNNVTFEPQIPIITITEHVDSESDPAEPQPEPQPQVTYEPTAEPVYTPPASTDSALDQEELIIRLNTGQDAHVKVNLDDTMRTVKNKLCAIENVDPASVNIRFIYMGKILEDSASVRDTKIPSRGVIQALVVRV</sequence>
<accession>A0A1Y1Z7E9</accession>
<feature type="domain" description="Ubiquitin-like" evidence="2">
    <location>
        <begin position="206"/>
        <end position="281"/>
    </location>
</feature>
<dbReference type="SMART" id="SM00213">
    <property type="entry name" value="UBQ"/>
    <property type="match status" value="1"/>
</dbReference>
<dbReference type="InterPro" id="IPR029071">
    <property type="entry name" value="Ubiquitin-like_domsf"/>
</dbReference>
<dbReference type="Gene3D" id="1.20.225.20">
    <property type="entry name" value="Ub domain-containing protein, DC-UbP/UBTD2, N-terminal domain"/>
    <property type="match status" value="1"/>
</dbReference>
<dbReference type="PROSITE" id="PS50053">
    <property type="entry name" value="UBIQUITIN_2"/>
    <property type="match status" value="1"/>
</dbReference>
<dbReference type="AlphaFoldDB" id="A0A1Y1Z7E9"/>
<protein>
    <recommendedName>
        <fullName evidence="2">Ubiquitin-like domain-containing protein</fullName>
    </recommendedName>
</protein>
<dbReference type="InterPro" id="IPR039869">
    <property type="entry name" value="UBTD1/2"/>
</dbReference>
<dbReference type="PANTHER" id="PTHR13609">
    <property type="entry name" value="UBIQUITIN DOMAIN CONTAINING 1 PROTEIN-RELATED"/>
    <property type="match status" value="1"/>
</dbReference>
<dbReference type="FunCoup" id="A0A1Y1Z7E9">
    <property type="interactions" value="112"/>
</dbReference>
<comment type="caution">
    <text evidence="3">The sequence shown here is derived from an EMBL/GenBank/DDBJ whole genome shotgun (WGS) entry which is preliminary data.</text>
</comment>
<evidence type="ECO:0000313" key="4">
    <source>
        <dbReference type="Proteomes" id="UP000193498"/>
    </source>
</evidence>
<name>A0A1Y1Z7E9_9FUNG</name>
<dbReference type="EMBL" id="MCFE01000018">
    <property type="protein sequence ID" value="ORY06173.1"/>
    <property type="molecule type" value="Genomic_DNA"/>
</dbReference>
<evidence type="ECO:0000259" key="2">
    <source>
        <dbReference type="PROSITE" id="PS50053"/>
    </source>
</evidence>
<feature type="region of interest" description="Disordered" evidence="1">
    <location>
        <begin position="166"/>
        <end position="199"/>
    </location>
</feature>
<dbReference type="Pfam" id="PF16455">
    <property type="entry name" value="UBD"/>
    <property type="match status" value="1"/>
</dbReference>
<dbReference type="SUPFAM" id="SSF54236">
    <property type="entry name" value="Ubiquitin-like"/>
    <property type="match status" value="1"/>
</dbReference>
<organism evidence="3 4">
    <name type="scientific">Basidiobolus meristosporus CBS 931.73</name>
    <dbReference type="NCBI Taxonomy" id="1314790"/>
    <lineage>
        <taxon>Eukaryota</taxon>
        <taxon>Fungi</taxon>
        <taxon>Fungi incertae sedis</taxon>
        <taxon>Zoopagomycota</taxon>
        <taxon>Entomophthoromycotina</taxon>
        <taxon>Basidiobolomycetes</taxon>
        <taxon>Basidiobolales</taxon>
        <taxon>Basidiobolaceae</taxon>
        <taxon>Basidiobolus</taxon>
    </lineage>
</organism>